<evidence type="ECO:0000313" key="3">
    <source>
        <dbReference type="Proteomes" id="UP000754563"/>
    </source>
</evidence>
<dbReference type="AlphaFoldDB" id="A0A955L7X2"/>
<accession>A0A955L7X2</accession>
<feature type="transmembrane region" description="Helical" evidence="1">
    <location>
        <begin position="309"/>
        <end position="330"/>
    </location>
</feature>
<dbReference type="Proteomes" id="UP000754563">
    <property type="component" value="Unassembled WGS sequence"/>
</dbReference>
<reference evidence="2" key="1">
    <citation type="submission" date="2020-04" db="EMBL/GenBank/DDBJ databases">
        <authorList>
            <person name="Zhang T."/>
        </authorList>
    </citation>
    <scope>NUCLEOTIDE SEQUENCE</scope>
    <source>
        <strain evidence="2">HKST-UBA11</strain>
    </source>
</reference>
<organism evidence="2 3">
    <name type="scientific">Candidatus Dojkabacteria bacterium</name>
    <dbReference type="NCBI Taxonomy" id="2099670"/>
    <lineage>
        <taxon>Bacteria</taxon>
        <taxon>Candidatus Dojkabacteria</taxon>
    </lineage>
</organism>
<protein>
    <submittedName>
        <fullName evidence="2">Uncharacterized protein</fullName>
    </submittedName>
</protein>
<keyword evidence="1" id="KW-0812">Transmembrane</keyword>
<gene>
    <name evidence="2" type="ORF">KC717_03270</name>
</gene>
<evidence type="ECO:0000313" key="2">
    <source>
        <dbReference type="EMBL" id="MCA9385643.1"/>
    </source>
</evidence>
<reference evidence="2" key="2">
    <citation type="journal article" date="2021" name="Microbiome">
        <title>Successional dynamics and alternative stable states in a saline activated sludge microbial community over 9 years.</title>
        <authorList>
            <person name="Wang Y."/>
            <person name="Ye J."/>
            <person name="Ju F."/>
            <person name="Liu L."/>
            <person name="Boyd J.A."/>
            <person name="Deng Y."/>
            <person name="Parks D.H."/>
            <person name="Jiang X."/>
            <person name="Yin X."/>
            <person name="Woodcroft B.J."/>
            <person name="Tyson G.W."/>
            <person name="Hugenholtz P."/>
            <person name="Polz M.F."/>
            <person name="Zhang T."/>
        </authorList>
    </citation>
    <scope>NUCLEOTIDE SEQUENCE</scope>
    <source>
        <strain evidence="2">HKST-UBA11</strain>
    </source>
</reference>
<sequence>MILMTRKEQTQFCCKAAMGIFKTLIGISAFSFFIATSYALPIGPDKYYLDGDPGEFIEEQLMVYGRQELAQEQTVYIYPLGMRKVGEEHEREFYVPDPADASDPANWITIGKNEGIITPGDTLIIPWSIEMGSLTECSTNLAAIAVANRPLSADANAGSTIQIGKEIISQVHIVSEGYTSSDCPQVHSLMDFRVNKVIKLFNYDEVPLLTRIQNDGGVITREPKGFIEIFGVGEKITIPFNDKGLDIYPSTVRKFEDVWIDEDYPREGNFWQKLGYEITHIRIGRYEARLGVTKNVDQDIVAYDHFWIIPWRVIVSLITLVIVGVAIGKFTRKDESKTKKTVD</sequence>
<comment type="caution">
    <text evidence="2">The sequence shown here is derived from an EMBL/GenBank/DDBJ whole genome shotgun (WGS) entry which is preliminary data.</text>
</comment>
<name>A0A955L7X2_9BACT</name>
<keyword evidence="1" id="KW-1133">Transmembrane helix</keyword>
<keyword evidence="1" id="KW-0472">Membrane</keyword>
<proteinExistence type="predicted"/>
<dbReference type="EMBL" id="JAGQLH010000033">
    <property type="protein sequence ID" value="MCA9385643.1"/>
    <property type="molecule type" value="Genomic_DNA"/>
</dbReference>
<evidence type="ECO:0000256" key="1">
    <source>
        <dbReference type="SAM" id="Phobius"/>
    </source>
</evidence>